<dbReference type="AlphaFoldDB" id="A0A2P2QIH7"/>
<sequence>MKYRVNRERCFLDWFPQFAICFLSSFPFSLSPSFSLCSCSLISSSN</sequence>
<reference evidence="1" key="1">
    <citation type="submission" date="2018-02" db="EMBL/GenBank/DDBJ databases">
        <title>Rhizophora mucronata_Transcriptome.</title>
        <authorList>
            <person name="Meera S.P."/>
            <person name="Sreeshan A."/>
            <person name="Augustine A."/>
        </authorList>
    </citation>
    <scope>NUCLEOTIDE SEQUENCE</scope>
    <source>
        <tissue evidence="1">Leaf</tissue>
    </source>
</reference>
<accession>A0A2P2QIH7</accession>
<dbReference type="EMBL" id="GGEC01086230">
    <property type="protein sequence ID" value="MBX66714.1"/>
    <property type="molecule type" value="Transcribed_RNA"/>
</dbReference>
<proteinExistence type="predicted"/>
<name>A0A2P2QIH7_RHIMU</name>
<protein>
    <submittedName>
        <fullName evidence="1">Uncharacterized protein</fullName>
    </submittedName>
</protein>
<evidence type="ECO:0000313" key="1">
    <source>
        <dbReference type="EMBL" id="MBX66714.1"/>
    </source>
</evidence>
<organism evidence="1">
    <name type="scientific">Rhizophora mucronata</name>
    <name type="common">Asiatic mangrove</name>
    <dbReference type="NCBI Taxonomy" id="61149"/>
    <lineage>
        <taxon>Eukaryota</taxon>
        <taxon>Viridiplantae</taxon>
        <taxon>Streptophyta</taxon>
        <taxon>Embryophyta</taxon>
        <taxon>Tracheophyta</taxon>
        <taxon>Spermatophyta</taxon>
        <taxon>Magnoliopsida</taxon>
        <taxon>eudicotyledons</taxon>
        <taxon>Gunneridae</taxon>
        <taxon>Pentapetalae</taxon>
        <taxon>rosids</taxon>
        <taxon>fabids</taxon>
        <taxon>Malpighiales</taxon>
        <taxon>Rhizophoraceae</taxon>
        <taxon>Rhizophora</taxon>
    </lineage>
</organism>